<protein>
    <recommendedName>
        <fullName evidence="2">Thrombomodulin</fullName>
    </recommendedName>
</protein>
<dbReference type="PROSITE" id="PS00010">
    <property type="entry name" value="ASX_HYDROXYL"/>
    <property type="match status" value="1"/>
</dbReference>
<keyword evidence="4 12" id="KW-0812">Transmembrane</keyword>
<sequence length="365" mass="40937">KRMQIVTLRTFSLIGNKCSIHFWKTLNQLSFSSSVLYTVKSIFPNLYLNIGLCYFQTLENFEDSKKECENQMGELLVPTCKQTAVMTNLLSGVNGRFWLRNIDGEEPSRCSAVSARKGQNATCVSEPCQDRLDGFLCQFEPGNTCGVFQTDAQDSFPDSKHLCISNQWIPLNGVYQCVCREGFRVSPTDPTRCEEHCNSRDCKAQCIPNTELEAKDMQQCYCPKGYITDSRNGTVICTDINECEQQKVCDHHCENLYGSYRCSCDDGFDLQEHGSCVPLELEVGSGSDFPHLAPSNTPTSLQPANQPVPSYIKAGSILGISVFMVLCLVLLGCLLIHDQLIECKNCCCLQYCKKKNMLLLFPFLK</sequence>
<name>A0A8C7YD23_9TELE</name>
<dbReference type="InterPro" id="IPR000742">
    <property type="entry name" value="EGF"/>
</dbReference>
<dbReference type="SMART" id="SM00179">
    <property type="entry name" value="EGF_CA"/>
    <property type="match status" value="1"/>
</dbReference>
<evidence type="ECO:0000313" key="15">
    <source>
        <dbReference type="Proteomes" id="UP000694383"/>
    </source>
</evidence>
<evidence type="ECO:0000256" key="8">
    <source>
        <dbReference type="ARBA" id="ARBA00023136"/>
    </source>
</evidence>
<dbReference type="InterPro" id="IPR049883">
    <property type="entry name" value="NOTCH1_EGF-like"/>
</dbReference>
<dbReference type="Proteomes" id="UP000694383">
    <property type="component" value="Unplaced"/>
</dbReference>
<evidence type="ECO:0000256" key="12">
    <source>
        <dbReference type="SAM" id="Phobius"/>
    </source>
</evidence>
<reference evidence="14" key="2">
    <citation type="submission" date="2025-09" db="UniProtKB">
        <authorList>
            <consortium name="Ensembl"/>
        </authorList>
    </citation>
    <scope>IDENTIFICATION</scope>
</reference>
<dbReference type="GeneTree" id="ENSGT00940000175238"/>
<evidence type="ECO:0000313" key="14">
    <source>
        <dbReference type="Ensembl" id="ENSOSIP00000025837.1"/>
    </source>
</evidence>
<dbReference type="AlphaFoldDB" id="A0A8C7YD23"/>
<proteinExistence type="predicted"/>
<dbReference type="InterPro" id="IPR015149">
    <property type="entry name" value="Tme5_EGF-like"/>
</dbReference>
<evidence type="ECO:0000256" key="1">
    <source>
        <dbReference type="ARBA" id="ARBA00004479"/>
    </source>
</evidence>
<dbReference type="SMART" id="SM00181">
    <property type="entry name" value="EGF"/>
    <property type="match status" value="3"/>
</dbReference>
<keyword evidence="8 12" id="KW-0472">Membrane</keyword>
<dbReference type="PROSITE" id="PS01186">
    <property type="entry name" value="EGF_2"/>
    <property type="match status" value="1"/>
</dbReference>
<dbReference type="PRINTS" id="PR00907">
    <property type="entry name" value="THRMBOMODULN"/>
</dbReference>
<comment type="subcellular location">
    <subcellularLocation>
        <location evidence="1">Membrane</location>
        <topology evidence="1">Single-pass type I membrane protein</topology>
    </subcellularLocation>
</comment>
<keyword evidence="7 12" id="KW-1133">Transmembrane helix</keyword>
<feature type="transmembrane region" description="Helical" evidence="12">
    <location>
        <begin position="317"/>
        <end position="337"/>
    </location>
</feature>
<dbReference type="InterPro" id="IPR000152">
    <property type="entry name" value="EGF-type_Asp/Asn_hydroxyl_site"/>
</dbReference>
<evidence type="ECO:0000256" key="5">
    <source>
        <dbReference type="ARBA" id="ARBA00022729"/>
    </source>
</evidence>
<comment type="function">
    <text evidence="10">Endothelial cell receptor that plays a critical role in regulating several physiological processes including hemostasis, coagulation, fibrinolysis, inflammation, and angiogenesis. Acts as a cofactor for thrombin activation of protein C/PROC on the surface of vascular endothelial cells leading to initiation of the activated protein C anticoagulant pathway. Also accelerates the activation of the plasma carboxypeptidase B2/CPB2, which catalyzes removal of C-terminal basic amino acids from its substrates including kinins or anaphylatoxins leading to fibrinolysis inhibition. Plays critical protective roles in changing the cleavage specificity of protease-activated receptor 1/PAR1, inhibiting endothelial cell permeability and inflammation. Suppresses inflammation distinctly from its anticoagulant cofactor activity by sequestering HMGB1 thereby preventing it from engaging cellular receptors such as RAGE and contributing to the inflammatory response.</text>
</comment>
<evidence type="ECO:0000256" key="10">
    <source>
        <dbReference type="ARBA" id="ARBA00045242"/>
    </source>
</evidence>
<dbReference type="CDD" id="cd00054">
    <property type="entry name" value="EGF_CA"/>
    <property type="match status" value="1"/>
</dbReference>
<dbReference type="InterPro" id="IPR001881">
    <property type="entry name" value="EGF-like_Ca-bd_dom"/>
</dbReference>
<evidence type="ECO:0000256" key="11">
    <source>
        <dbReference type="ARBA" id="ARBA00046453"/>
    </source>
</evidence>
<dbReference type="Pfam" id="PF09064">
    <property type="entry name" value="EGF_Tme5"/>
    <property type="match status" value="1"/>
</dbReference>
<dbReference type="GO" id="GO:0004888">
    <property type="term" value="F:transmembrane signaling receptor activity"/>
    <property type="evidence" value="ECO:0007669"/>
    <property type="project" value="InterPro"/>
</dbReference>
<accession>A0A8C7YD23</accession>
<keyword evidence="5" id="KW-0732">Signal</keyword>
<dbReference type="PROSITE" id="PS01187">
    <property type="entry name" value="EGF_CA"/>
    <property type="match status" value="1"/>
</dbReference>
<evidence type="ECO:0000256" key="2">
    <source>
        <dbReference type="ARBA" id="ARBA00019822"/>
    </source>
</evidence>
<dbReference type="Ensembl" id="ENSOSIT00000027247.1">
    <property type="protein sequence ID" value="ENSOSIP00000025837.1"/>
    <property type="gene ID" value="ENSOSIG00000013536.1"/>
</dbReference>
<keyword evidence="6" id="KW-0430">Lectin</keyword>
<evidence type="ECO:0000256" key="9">
    <source>
        <dbReference type="ARBA" id="ARBA00023157"/>
    </source>
</evidence>
<dbReference type="InterPro" id="IPR051505">
    <property type="entry name" value="C-type_lectin_domain"/>
</dbReference>
<dbReference type="PANTHER" id="PTHR14789:SF9">
    <property type="entry name" value="THROMBOMODULIN"/>
    <property type="match status" value="1"/>
</dbReference>
<dbReference type="GO" id="GO:0030246">
    <property type="term" value="F:carbohydrate binding"/>
    <property type="evidence" value="ECO:0007669"/>
    <property type="project" value="UniProtKB-KW"/>
</dbReference>
<dbReference type="Pfam" id="PF07645">
    <property type="entry name" value="EGF_CA"/>
    <property type="match status" value="1"/>
</dbReference>
<dbReference type="PANTHER" id="PTHR14789">
    <property type="entry name" value="CHONDROLECTIN VARIANT CHODLFDELTAE"/>
    <property type="match status" value="1"/>
</dbReference>
<evidence type="ECO:0000256" key="7">
    <source>
        <dbReference type="ARBA" id="ARBA00022989"/>
    </source>
</evidence>
<feature type="domain" description="EGF-like" evidence="13">
    <location>
        <begin position="262"/>
        <end position="276"/>
    </location>
</feature>
<keyword evidence="3" id="KW-0245">EGF-like domain</keyword>
<evidence type="ECO:0000256" key="3">
    <source>
        <dbReference type="ARBA" id="ARBA00022536"/>
    </source>
</evidence>
<evidence type="ECO:0000256" key="6">
    <source>
        <dbReference type="ARBA" id="ARBA00022734"/>
    </source>
</evidence>
<dbReference type="Gene3D" id="2.10.25.10">
    <property type="entry name" value="Laminin"/>
    <property type="match status" value="3"/>
</dbReference>
<dbReference type="SUPFAM" id="SSF57196">
    <property type="entry name" value="EGF/Laminin"/>
    <property type="match status" value="2"/>
</dbReference>
<evidence type="ECO:0000256" key="4">
    <source>
        <dbReference type="ARBA" id="ARBA00022692"/>
    </source>
</evidence>
<dbReference type="InterPro" id="IPR018097">
    <property type="entry name" value="EGF_Ca-bd_CS"/>
</dbReference>
<reference evidence="14" key="1">
    <citation type="submission" date="2025-08" db="UniProtKB">
        <authorList>
            <consortium name="Ensembl"/>
        </authorList>
    </citation>
    <scope>IDENTIFICATION</scope>
</reference>
<evidence type="ECO:0000259" key="13">
    <source>
        <dbReference type="PROSITE" id="PS01186"/>
    </source>
</evidence>
<organism evidence="14 15">
    <name type="scientific">Oryzias sinensis</name>
    <name type="common">Chinese medaka</name>
    <dbReference type="NCBI Taxonomy" id="183150"/>
    <lineage>
        <taxon>Eukaryota</taxon>
        <taxon>Metazoa</taxon>
        <taxon>Chordata</taxon>
        <taxon>Craniata</taxon>
        <taxon>Vertebrata</taxon>
        <taxon>Euteleostomi</taxon>
        <taxon>Actinopterygii</taxon>
        <taxon>Neopterygii</taxon>
        <taxon>Teleostei</taxon>
        <taxon>Neoteleostei</taxon>
        <taxon>Acanthomorphata</taxon>
        <taxon>Ovalentaria</taxon>
        <taxon>Atherinomorphae</taxon>
        <taxon>Beloniformes</taxon>
        <taxon>Adrianichthyidae</taxon>
        <taxon>Oryziinae</taxon>
        <taxon>Oryzias</taxon>
    </lineage>
</organism>
<dbReference type="GO" id="GO:0005509">
    <property type="term" value="F:calcium ion binding"/>
    <property type="evidence" value="ECO:0007669"/>
    <property type="project" value="InterPro"/>
</dbReference>
<comment type="subunit">
    <text evidence="11">Interacts with ITGAL, ITGAM and ITGB2. Interacts with thrombin/F2; this interaction switches the specificity of thrombin from a procoagulant to an anticoagulant and antifibrinolytic protease. Interacts with ANGP1 and ANGP2; these interactions significantly inhibit the generation of activated PC and TAFIa/CPB2 by the thrombin/thrombomodulin complex. Interacts with PF4; this interaction enhances generation of activated protein C. Interacts with HMGB1; this interaction inhibits HMGB1 inflammatory activity.</text>
</comment>
<keyword evidence="15" id="KW-1185">Reference proteome</keyword>
<dbReference type="GO" id="GO:0016020">
    <property type="term" value="C:membrane"/>
    <property type="evidence" value="ECO:0007669"/>
    <property type="project" value="UniProtKB-SubCell"/>
</dbReference>
<keyword evidence="9" id="KW-1015">Disulfide bond</keyword>